<organism evidence="1 2">
    <name type="scientific">Ditylenchus dipsaci</name>
    <dbReference type="NCBI Taxonomy" id="166011"/>
    <lineage>
        <taxon>Eukaryota</taxon>
        <taxon>Metazoa</taxon>
        <taxon>Ecdysozoa</taxon>
        <taxon>Nematoda</taxon>
        <taxon>Chromadorea</taxon>
        <taxon>Rhabditida</taxon>
        <taxon>Tylenchina</taxon>
        <taxon>Tylenchomorpha</taxon>
        <taxon>Sphaerularioidea</taxon>
        <taxon>Anguinidae</taxon>
        <taxon>Anguininae</taxon>
        <taxon>Ditylenchus</taxon>
    </lineage>
</organism>
<name>A0A915D5V2_9BILA</name>
<dbReference type="WBParaSite" id="jg15719">
    <property type="protein sequence ID" value="jg15719"/>
    <property type="gene ID" value="jg15719"/>
</dbReference>
<dbReference type="AlphaFoldDB" id="A0A915D5V2"/>
<evidence type="ECO:0000313" key="2">
    <source>
        <dbReference type="WBParaSite" id="jg15719"/>
    </source>
</evidence>
<protein>
    <submittedName>
        <fullName evidence="2">Uncharacterized protein</fullName>
    </submittedName>
</protein>
<sequence>MTDQAGPLKWADSCTVDSEIVDNGWAYVTLTVGVKSMKPVWQTDIVGDYSFSACDTGSSELAAVPTFGLRDLGSSSNELADSNWIPAPHGVEIPTEGWNRSTLPKQTAYDLALDCLSDVITV</sequence>
<accession>A0A915D5V2</accession>
<keyword evidence="1" id="KW-1185">Reference proteome</keyword>
<reference evidence="2" key="1">
    <citation type="submission" date="2022-11" db="UniProtKB">
        <authorList>
            <consortium name="WormBaseParasite"/>
        </authorList>
    </citation>
    <scope>IDENTIFICATION</scope>
</reference>
<evidence type="ECO:0000313" key="1">
    <source>
        <dbReference type="Proteomes" id="UP000887574"/>
    </source>
</evidence>
<proteinExistence type="predicted"/>
<dbReference type="Proteomes" id="UP000887574">
    <property type="component" value="Unplaced"/>
</dbReference>